<organism evidence="2 3">
    <name type="scientific">Fasciola gigantica</name>
    <name type="common">Giant liver fluke</name>
    <dbReference type="NCBI Taxonomy" id="46835"/>
    <lineage>
        <taxon>Eukaryota</taxon>
        <taxon>Metazoa</taxon>
        <taxon>Spiralia</taxon>
        <taxon>Lophotrochozoa</taxon>
        <taxon>Platyhelminthes</taxon>
        <taxon>Trematoda</taxon>
        <taxon>Digenea</taxon>
        <taxon>Plagiorchiida</taxon>
        <taxon>Echinostomata</taxon>
        <taxon>Echinostomatoidea</taxon>
        <taxon>Fasciolidae</taxon>
        <taxon>Fasciola</taxon>
    </lineage>
</organism>
<name>A0A504YJI5_FASGI</name>
<comment type="caution">
    <text evidence="2">The sequence shown here is derived from an EMBL/GenBank/DDBJ whole genome shotgun (WGS) entry which is preliminary data.</text>
</comment>
<dbReference type="AlphaFoldDB" id="A0A504YJI5"/>
<keyword evidence="3" id="KW-1185">Reference proteome</keyword>
<proteinExistence type="predicted"/>
<dbReference type="EMBL" id="SUNJ01009198">
    <property type="protein sequence ID" value="TPP60605.1"/>
    <property type="molecule type" value="Genomic_DNA"/>
</dbReference>
<protein>
    <submittedName>
        <fullName evidence="2">Uncharacterized protein</fullName>
    </submittedName>
</protein>
<dbReference type="Proteomes" id="UP000316759">
    <property type="component" value="Unassembled WGS sequence"/>
</dbReference>
<gene>
    <name evidence="2" type="ORF">FGIG_01271</name>
</gene>
<accession>A0A504YJI5</accession>
<sequence>MLAPTHPRILSCPGCRGKASRALYQLRRVASSRKPEVLLPIYRAIVRIQIEQRGESLPVVMQRRPLTRIDYGLQDIIEFKRYIDSRKVGETTKADEAKSTPEASHQLTEQEKRKQAVRQRIGLTSDQ</sequence>
<evidence type="ECO:0000256" key="1">
    <source>
        <dbReference type="SAM" id="MobiDB-lite"/>
    </source>
</evidence>
<dbReference type="OrthoDB" id="6222869at2759"/>
<evidence type="ECO:0000313" key="2">
    <source>
        <dbReference type="EMBL" id="TPP60605.1"/>
    </source>
</evidence>
<feature type="compositionally biased region" description="Basic and acidic residues" evidence="1">
    <location>
        <begin position="88"/>
        <end position="99"/>
    </location>
</feature>
<evidence type="ECO:0000313" key="3">
    <source>
        <dbReference type="Proteomes" id="UP000316759"/>
    </source>
</evidence>
<feature type="region of interest" description="Disordered" evidence="1">
    <location>
        <begin position="88"/>
        <end position="127"/>
    </location>
</feature>
<reference evidence="2 3" key="1">
    <citation type="submission" date="2019-04" db="EMBL/GenBank/DDBJ databases">
        <title>Annotation for the trematode Fasciola gigantica.</title>
        <authorList>
            <person name="Choi Y.-J."/>
        </authorList>
    </citation>
    <scope>NUCLEOTIDE SEQUENCE [LARGE SCALE GENOMIC DNA]</scope>
    <source>
        <strain evidence="2">Uganda_cow_1</strain>
    </source>
</reference>